<feature type="active site" description="Nucleophile" evidence="4">
    <location>
        <position position="64"/>
    </location>
</feature>
<dbReference type="Gene3D" id="3.30.70.660">
    <property type="entry name" value="Pseudouridine synthase I, catalytic domain, C-terminal subdomain"/>
    <property type="match status" value="1"/>
</dbReference>
<protein>
    <recommendedName>
        <fullName evidence="4">tRNA pseudouridine synthase A</fullName>
        <ecNumber evidence="4">5.4.99.12</ecNumber>
    </recommendedName>
    <alternativeName>
        <fullName evidence="4">tRNA pseudouridine(38-40) synthase</fullName>
    </alternativeName>
    <alternativeName>
        <fullName evidence="4">tRNA pseudouridylate synthase I</fullName>
    </alternativeName>
    <alternativeName>
        <fullName evidence="4">tRNA-uridine isomerase I</fullName>
    </alternativeName>
</protein>
<reference evidence="6 7" key="1">
    <citation type="journal article" date="2016" name="Int. J. Syst. Evol. Microbiol.">
        <title>Descriptions of Anaerotaenia torta gen. nov., sp. nov. and Anaerocolumna cellulosilytica gen. nov., sp. nov. isolated from a methanogenic reactor of cattle waste.</title>
        <authorList>
            <person name="Uek A."/>
            <person name="Ohtaki Y."/>
            <person name="Kaku N."/>
            <person name="Ueki K."/>
        </authorList>
    </citation>
    <scope>NUCLEOTIDE SEQUENCE [LARGE SCALE GENOMIC DNA]</scope>
    <source>
        <strain evidence="6 7">SN021</strain>
    </source>
</reference>
<dbReference type="EC" id="5.4.99.12" evidence="4"/>
<feature type="binding site" evidence="4">
    <location>
        <position position="122"/>
    </location>
    <ligand>
        <name>substrate</name>
    </ligand>
</feature>
<dbReference type="HAMAP" id="MF_00171">
    <property type="entry name" value="TruA"/>
    <property type="match status" value="1"/>
</dbReference>
<evidence type="ECO:0000256" key="2">
    <source>
        <dbReference type="ARBA" id="ARBA00022694"/>
    </source>
</evidence>
<evidence type="ECO:0000256" key="5">
    <source>
        <dbReference type="RuleBase" id="RU003792"/>
    </source>
</evidence>
<comment type="subunit">
    <text evidence="4">Homodimer.</text>
</comment>
<comment type="similarity">
    <text evidence="1 4 5">Belongs to the tRNA pseudouridine synthase TruA family.</text>
</comment>
<dbReference type="PIRSF" id="PIRSF001430">
    <property type="entry name" value="tRNA_psdUrid_synth"/>
    <property type="match status" value="1"/>
</dbReference>
<comment type="caution">
    <text evidence="4">Lacks conserved residue(s) required for the propagation of feature annotation.</text>
</comment>
<dbReference type="InterPro" id="IPR020097">
    <property type="entry name" value="PsdUridine_synth_TruA_a/b_dom"/>
</dbReference>
<evidence type="ECO:0000313" key="7">
    <source>
        <dbReference type="Proteomes" id="UP000515561"/>
    </source>
</evidence>
<dbReference type="InterPro" id="IPR020094">
    <property type="entry name" value="TruA/RsuA/RluB/E/F_N"/>
</dbReference>
<dbReference type="InterPro" id="IPR001406">
    <property type="entry name" value="PsdUridine_synth_TruA"/>
</dbReference>
<dbReference type="FunFam" id="3.30.70.580:FF:000001">
    <property type="entry name" value="tRNA pseudouridine synthase A"/>
    <property type="match status" value="1"/>
</dbReference>
<comment type="function">
    <text evidence="4">Formation of pseudouridine at positions 38, 39 and 40 in the anticodon stem and loop of transfer RNAs.</text>
</comment>
<dbReference type="Pfam" id="PF01416">
    <property type="entry name" value="PseudoU_synth_1"/>
    <property type="match status" value="2"/>
</dbReference>
<dbReference type="InterPro" id="IPR020095">
    <property type="entry name" value="PsdUridine_synth_TruA_C"/>
</dbReference>
<dbReference type="NCBIfam" id="TIGR00071">
    <property type="entry name" value="hisT_truA"/>
    <property type="match status" value="1"/>
</dbReference>
<gene>
    <name evidence="6" type="primary">truA2_1</name>
    <name evidence="4" type="synonym">truA</name>
    <name evidence="6" type="ORF">acsn021_02050</name>
</gene>
<organism evidence="6 7">
    <name type="scientific">Anaerocolumna cellulosilytica</name>
    <dbReference type="NCBI Taxonomy" id="433286"/>
    <lineage>
        <taxon>Bacteria</taxon>
        <taxon>Bacillati</taxon>
        <taxon>Bacillota</taxon>
        <taxon>Clostridia</taxon>
        <taxon>Lachnospirales</taxon>
        <taxon>Lachnospiraceae</taxon>
        <taxon>Anaerocolumna</taxon>
    </lineage>
</organism>
<dbReference type="PANTHER" id="PTHR11142:SF0">
    <property type="entry name" value="TRNA PSEUDOURIDINE SYNTHASE-LIKE 1"/>
    <property type="match status" value="1"/>
</dbReference>
<dbReference type="KEGG" id="acel:acsn021_02050"/>
<dbReference type="GO" id="GO:0003723">
    <property type="term" value="F:RNA binding"/>
    <property type="evidence" value="ECO:0007669"/>
    <property type="project" value="InterPro"/>
</dbReference>
<keyword evidence="2 4" id="KW-0819">tRNA processing</keyword>
<evidence type="ECO:0000256" key="3">
    <source>
        <dbReference type="ARBA" id="ARBA00023235"/>
    </source>
</evidence>
<dbReference type="InterPro" id="IPR020103">
    <property type="entry name" value="PsdUridine_synth_cat_dom_sf"/>
</dbReference>
<sequence length="263" mass="29647">MEKRANHKKTRNIKLVMQYDGSAYGGWQRLGSTSGKPGIQKVLEETISECLKEDINVIGSGRTDTGVHALGQTANFHCSSTMSLDCMKSLINTNLPEDIKIIIMETASIDFHSRYSARSKTYKYFIDSEEVPSVFTRKYALHVPEVLNFEAMKKGASYLIGTHDFKAFCTDRKDGKSTVRTIEAIEINRTDRSIKYAEGYFCIAITGDGFLHHMIRIIVGTLLEVGKGMRAPEEIEKILKSRRRDKAGVTVYPNGLFLTKVRY</sequence>
<proteinExistence type="inferred from homology"/>
<dbReference type="Gene3D" id="3.30.70.580">
    <property type="entry name" value="Pseudouridine synthase I, catalytic domain, N-terminal subdomain"/>
    <property type="match status" value="1"/>
</dbReference>
<evidence type="ECO:0000256" key="4">
    <source>
        <dbReference type="HAMAP-Rule" id="MF_00171"/>
    </source>
</evidence>
<dbReference type="EMBL" id="AP023367">
    <property type="protein sequence ID" value="BCJ92636.1"/>
    <property type="molecule type" value="Genomic_DNA"/>
</dbReference>
<dbReference type="AlphaFoldDB" id="A0A6S6QSM8"/>
<dbReference type="CDD" id="cd02570">
    <property type="entry name" value="PseudoU_synth_EcTruA"/>
    <property type="match status" value="1"/>
</dbReference>
<dbReference type="PANTHER" id="PTHR11142">
    <property type="entry name" value="PSEUDOURIDYLATE SYNTHASE"/>
    <property type="match status" value="1"/>
</dbReference>
<dbReference type="Proteomes" id="UP000515561">
    <property type="component" value="Chromosome"/>
</dbReference>
<name>A0A6S6QSM8_9FIRM</name>
<keyword evidence="7" id="KW-1185">Reference proteome</keyword>
<keyword evidence="3 4" id="KW-0413">Isomerase</keyword>
<dbReference type="GO" id="GO:0160147">
    <property type="term" value="F:tRNA pseudouridine(38-40) synthase activity"/>
    <property type="evidence" value="ECO:0007669"/>
    <property type="project" value="UniProtKB-EC"/>
</dbReference>
<evidence type="ECO:0000313" key="6">
    <source>
        <dbReference type="EMBL" id="BCJ92636.1"/>
    </source>
</evidence>
<dbReference type="SUPFAM" id="SSF55120">
    <property type="entry name" value="Pseudouridine synthase"/>
    <property type="match status" value="1"/>
</dbReference>
<accession>A0A6S6QSM8</accession>
<dbReference type="RefSeq" id="WP_184093833.1">
    <property type="nucleotide sequence ID" value="NZ_AP023367.1"/>
</dbReference>
<dbReference type="GO" id="GO:0031119">
    <property type="term" value="P:tRNA pseudouridine synthesis"/>
    <property type="evidence" value="ECO:0007669"/>
    <property type="project" value="UniProtKB-UniRule"/>
</dbReference>
<comment type="catalytic activity">
    <reaction evidence="4 5">
        <text>uridine(38/39/40) in tRNA = pseudouridine(38/39/40) in tRNA</text>
        <dbReference type="Rhea" id="RHEA:22376"/>
        <dbReference type="Rhea" id="RHEA-COMP:10085"/>
        <dbReference type="Rhea" id="RHEA-COMP:10087"/>
        <dbReference type="ChEBI" id="CHEBI:65314"/>
        <dbReference type="ChEBI" id="CHEBI:65315"/>
        <dbReference type="EC" id="5.4.99.12"/>
    </reaction>
</comment>
<evidence type="ECO:0000256" key="1">
    <source>
        <dbReference type="ARBA" id="ARBA00009375"/>
    </source>
</evidence>